<name>A0ACC2GE13_DALPE</name>
<proteinExistence type="predicted"/>
<protein>
    <submittedName>
        <fullName evidence="1">Uncharacterized protein</fullName>
    </submittedName>
</protein>
<evidence type="ECO:0000313" key="2">
    <source>
        <dbReference type="Proteomes" id="UP001157502"/>
    </source>
</evidence>
<dbReference type="Proteomes" id="UP001157502">
    <property type="component" value="Chromosome 14"/>
</dbReference>
<gene>
    <name evidence="1" type="ORF">DPEC_G00174150</name>
</gene>
<accession>A0ACC2GE13</accession>
<dbReference type="EMBL" id="CM055741">
    <property type="protein sequence ID" value="KAJ8001894.1"/>
    <property type="molecule type" value="Genomic_DNA"/>
</dbReference>
<reference evidence="1" key="1">
    <citation type="submission" date="2021-05" db="EMBL/GenBank/DDBJ databases">
        <authorList>
            <person name="Pan Q."/>
            <person name="Jouanno E."/>
            <person name="Zahm M."/>
            <person name="Klopp C."/>
            <person name="Cabau C."/>
            <person name="Louis A."/>
            <person name="Berthelot C."/>
            <person name="Parey E."/>
            <person name="Roest Crollius H."/>
            <person name="Montfort J."/>
            <person name="Robinson-Rechavi M."/>
            <person name="Bouchez O."/>
            <person name="Lampietro C."/>
            <person name="Lopez Roques C."/>
            <person name="Donnadieu C."/>
            <person name="Postlethwait J."/>
            <person name="Bobe J."/>
            <person name="Dillon D."/>
            <person name="Chandos A."/>
            <person name="von Hippel F."/>
            <person name="Guiguen Y."/>
        </authorList>
    </citation>
    <scope>NUCLEOTIDE SEQUENCE</scope>
    <source>
        <strain evidence="1">YG-Jan2019</strain>
    </source>
</reference>
<evidence type="ECO:0000313" key="1">
    <source>
        <dbReference type="EMBL" id="KAJ8001894.1"/>
    </source>
</evidence>
<sequence>MSADINITDPERNELSPWGFPERANLRPPGRLQTAPRSPASRRDLRAVRTHKRVRLLPCLLYIVNVKDEPLTQLHARSAPRIGHLGAVDSQYETHLQRGFYGRIERLSSCQGCKSRRTGKCSRPHPCSMALAT</sequence>
<keyword evidence="2" id="KW-1185">Reference proteome</keyword>
<organism evidence="1 2">
    <name type="scientific">Dallia pectoralis</name>
    <name type="common">Alaska blackfish</name>
    <dbReference type="NCBI Taxonomy" id="75939"/>
    <lineage>
        <taxon>Eukaryota</taxon>
        <taxon>Metazoa</taxon>
        <taxon>Chordata</taxon>
        <taxon>Craniata</taxon>
        <taxon>Vertebrata</taxon>
        <taxon>Euteleostomi</taxon>
        <taxon>Actinopterygii</taxon>
        <taxon>Neopterygii</taxon>
        <taxon>Teleostei</taxon>
        <taxon>Protacanthopterygii</taxon>
        <taxon>Esociformes</taxon>
        <taxon>Umbridae</taxon>
        <taxon>Dallia</taxon>
    </lineage>
</organism>
<comment type="caution">
    <text evidence="1">The sequence shown here is derived from an EMBL/GenBank/DDBJ whole genome shotgun (WGS) entry which is preliminary data.</text>
</comment>